<name>A0ABU1S261_9FLAO</name>
<dbReference type="EMBL" id="JAVDTX010000003">
    <property type="protein sequence ID" value="MDR6845121.1"/>
    <property type="molecule type" value="Genomic_DNA"/>
</dbReference>
<dbReference type="InterPro" id="IPR001763">
    <property type="entry name" value="Rhodanese-like_dom"/>
</dbReference>
<proteinExistence type="predicted"/>
<dbReference type="PANTHER" id="PTHR43031:SF1">
    <property type="entry name" value="PYRIDINE NUCLEOTIDE-DISULPHIDE OXIDOREDUCTASE"/>
    <property type="match status" value="1"/>
</dbReference>
<sequence length="131" mass="14589">MEEQIKYYENKLAFEMDPSDLFDALNNGEKVIALDARKAFGFEAEHIPNAINIPHREMSPKTTAHLDKDVLYVTYCDGIGCNASTKGALNMTKLGFKVKELIGGIEWWKFDGYATEGTKGNKGGLKFECAC</sequence>
<keyword evidence="3" id="KW-1185">Reference proteome</keyword>
<evidence type="ECO:0000313" key="3">
    <source>
        <dbReference type="Proteomes" id="UP001261871"/>
    </source>
</evidence>
<feature type="domain" description="Rhodanese" evidence="1">
    <location>
        <begin position="27"/>
        <end position="117"/>
    </location>
</feature>
<dbReference type="SUPFAM" id="SSF52821">
    <property type="entry name" value="Rhodanese/Cell cycle control phosphatase"/>
    <property type="match status" value="1"/>
</dbReference>
<dbReference type="Pfam" id="PF00581">
    <property type="entry name" value="Rhodanese"/>
    <property type="match status" value="1"/>
</dbReference>
<evidence type="ECO:0000259" key="1">
    <source>
        <dbReference type="PROSITE" id="PS50206"/>
    </source>
</evidence>
<evidence type="ECO:0000313" key="2">
    <source>
        <dbReference type="EMBL" id="MDR6845121.1"/>
    </source>
</evidence>
<gene>
    <name evidence="2" type="ORF">J2W95_001820</name>
</gene>
<organism evidence="2 3">
    <name type="scientific">Flavobacterium granuli</name>
    <dbReference type="NCBI Taxonomy" id="280093"/>
    <lineage>
        <taxon>Bacteria</taxon>
        <taxon>Pseudomonadati</taxon>
        <taxon>Bacteroidota</taxon>
        <taxon>Flavobacteriia</taxon>
        <taxon>Flavobacteriales</taxon>
        <taxon>Flavobacteriaceae</taxon>
        <taxon>Flavobacterium</taxon>
    </lineage>
</organism>
<dbReference type="PANTHER" id="PTHR43031">
    <property type="entry name" value="FAD-DEPENDENT OXIDOREDUCTASE"/>
    <property type="match status" value="1"/>
</dbReference>
<dbReference type="InterPro" id="IPR050229">
    <property type="entry name" value="GlpE_sulfurtransferase"/>
</dbReference>
<protein>
    <submittedName>
        <fullName evidence="2">Rhodanese-related sulfurtransferase</fullName>
    </submittedName>
</protein>
<accession>A0ABU1S261</accession>
<comment type="caution">
    <text evidence="2">The sequence shown here is derived from an EMBL/GenBank/DDBJ whole genome shotgun (WGS) entry which is preliminary data.</text>
</comment>
<dbReference type="SMART" id="SM00450">
    <property type="entry name" value="RHOD"/>
    <property type="match status" value="1"/>
</dbReference>
<dbReference type="Proteomes" id="UP001261871">
    <property type="component" value="Unassembled WGS sequence"/>
</dbReference>
<reference evidence="2 3" key="1">
    <citation type="submission" date="2023-07" db="EMBL/GenBank/DDBJ databases">
        <title>Sorghum-associated microbial communities from plants grown in Nebraska, USA.</title>
        <authorList>
            <person name="Schachtman D."/>
        </authorList>
    </citation>
    <scope>NUCLEOTIDE SEQUENCE [LARGE SCALE GENOMIC DNA]</scope>
    <source>
        <strain evidence="2 3">BE124</strain>
    </source>
</reference>
<dbReference type="RefSeq" id="WP_310006106.1">
    <property type="nucleotide sequence ID" value="NZ_JAVDTX010000003.1"/>
</dbReference>
<dbReference type="Gene3D" id="3.40.250.10">
    <property type="entry name" value="Rhodanese-like domain"/>
    <property type="match status" value="1"/>
</dbReference>
<dbReference type="InterPro" id="IPR036873">
    <property type="entry name" value="Rhodanese-like_dom_sf"/>
</dbReference>
<dbReference type="PROSITE" id="PS50206">
    <property type="entry name" value="RHODANESE_3"/>
    <property type="match status" value="1"/>
</dbReference>